<gene>
    <name evidence="2" type="ORF">Adt_36881</name>
</gene>
<feature type="region of interest" description="Disordered" evidence="1">
    <location>
        <begin position="27"/>
        <end position="98"/>
    </location>
</feature>
<dbReference type="Proteomes" id="UP001604336">
    <property type="component" value="Unassembled WGS sequence"/>
</dbReference>
<reference evidence="3" key="1">
    <citation type="submission" date="2024-07" db="EMBL/GenBank/DDBJ databases">
        <title>Two chromosome-level genome assemblies of Korean endemic species Abeliophyllum distichum and Forsythia ovata (Oleaceae).</title>
        <authorList>
            <person name="Jang H."/>
        </authorList>
    </citation>
    <scope>NUCLEOTIDE SEQUENCE [LARGE SCALE GENOMIC DNA]</scope>
</reference>
<dbReference type="PANTHER" id="PTHR36385:SF1">
    <property type="entry name" value="OS07G0562900 PROTEIN"/>
    <property type="match status" value="1"/>
</dbReference>
<sequence>MDCQLKYSSHFTAFRLNCKRKTLTLSKPHNSAMAKNRNKKKKNESGQMAMDVTSDDHTVTDVPQAMDTRETVAPKAFVGGSLRKMKMGRQMKRSKNVRKMKAIAKAISLNDKSEEKVLKNESKTLRTKFAKGLYE</sequence>
<evidence type="ECO:0000313" key="3">
    <source>
        <dbReference type="Proteomes" id="UP001604336"/>
    </source>
</evidence>
<evidence type="ECO:0000313" key="2">
    <source>
        <dbReference type="EMBL" id="KAL2476145.1"/>
    </source>
</evidence>
<keyword evidence="3" id="KW-1185">Reference proteome</keyword>
<dbReference type="PANTHER" id="PTHR36385">
    <property type="entry name" value="OS07G0562900 PROTEIN"/>
    <property type="match status" value="1"/>
</dbReference>
<protein>
    <submittedName>
        <fullName evidence="2">Uncharacterized protein</fullName>
    </submittedName>
</protein>
<dbReference type="EMBL" id="JBFOLK010000011">
    <property type="protein sequence ID" value="KAL2476145.1"/>
    <property type="molecule type" value="Genomic_DNA"/>
</dbReference>
<accession>A0ABD1QIV8</accession>
<comment type="caution">
    <text evidence="2">The sequence shown here is derived from an EMBL/GenBank/DDBJ whole genome shotgun (WGS) entry which is preliminary data.</text>
</comment>
<evidence type="ECO:0000256" key="1">
    <source>
        <dbReference type="SAM" id="MobiDB-lite"/>
    </source>
</evidence>
<dbReference type="AlphaFoldDB" id="A0ABD1QIV8"/>
<proteinExistence type="predicted"/>
<name>A0ABD1QIV8_9LAMI</name>
<organism evidence="2 3">
    <name type="scientific">Abeliophyllum distichum</name>
    <dbReference type="NCBI Taxonomy" id="126358"/>
    <lineage>
        <taxon>Eukaryota</taxon>
        <taxon>Viridiplantae</taxon>
        <taxon>Streptophyta</taxon>
        <taxon>Embryophyta</taxon>
        <taxon>Tracheophyta</taxon>
        <taxon>Spermatophyta</taxon>
        <taxon>Magnoliopsida</taxon>
        <taxon>eudicotyledons</taxon>
        <taxon>Gunneridae</taxon>
        <taxon>Pentapetalae</taxon>
        <taxon>asterids</taxon>
        <taxon>lamiids</taxon>
        <taxon>Lamiales</taxon>
        <taxon>Oleaceae</taxon>
        <taxon>Forsythieae</taxon>
        <taxon>Abeliophyllum</taxon>
    </lineage>
</organism>
<feature type="compositionally biased region" description="Basic residues" evidence="1">
    <location>
        <begin position="83"/>
        <end position="98"/>
    </location>
</feature>